<dbReference type="PANTHER" id="PTHR13789:SF147">
    <property type="entry name" value="PUTATIVE (AFU_ORTHOLOGUE AFUA_2G01950)-RELATED"/>
    <property type="match status" value="1"/>
</dbReference>
<keyword evidence="5" id="KW-0503">Monooxygenase</keyword>
<keyword evidence="6" id="KW-1133">Transmembrane helix</keyword>
<feature type="domain" description="FAD-binding" evidence="7">
    <location>
        <begin position="9"/>
        <end position="381"/>
    </location>
</feature>
<evidence type="ECO:0000313" key="8">
    <source>
        <dbReference type="EMBL" id="KAF7371325.1"/>
    </source>
</evidence>
<dbReference type="Gene3D" id="3.50.50.60">
    <property type="entry name" value="FAD/NAD(P)-binding domain"/>
    <property type="match status" value="1"/>
</dbReference>
<name>A0A8H6Z2B6_9AGAR</name>
<organism evidence="8 9">
    <name type="scientific">Mycena sanguinolenta</name>
    <dbReference type="NCBI Taxonomy" id="230812"/>
    <lineage>
        <taxon>Eukaryota</taxon>
        <taxon>Fungi</taxon>
        <taxon>Dikarya</taxon>
        <taxon>Basidiomycota</taxon>
        <taxon>Agaricomycotina</taxon>
        <taxon>Agaricomycetes</taxon>
        <taxon>Agaricomycetidae</taxon>
        <taxon>Agaricales</taxon>
        <taxon>Marasmiineae</taxon>
        <taxon>Mycenaceae</taxon>
        <taxon>Mycena</taxon>
    </lineage>
</organism>
<dbReference type="OrthoDB" id="420606at2759"/>
<keyword evidence="3" id="KW-0274">FAD</keyword>
<keyword evidence="6" id="KW-0812">Transmembrane</keyword>
<dbReference type="InterPro" id="IPR036188">
    <property type="entry name" value="FAD/NAD-bd_sf"/>
</dbReference>
<dbReference type="AlphaFoldDB" id="A0A8H6Z2B6"/>
<evidence type="ECO:0000313" key="9">
    <source>
        <dbReference type="Proteomes" id="UP000623467"/>
    </source>
</evidence>
<keyword evidence="4" id="KW-0560">Oxidoreductase</keyword>
<comment type="similarity">
    <text evidence="1">Belongs to the paxM FAD-dependent monooxygenase family.</text>
</comment>
<reference evidence="8" key="1">
    <citation type="submission" date="2020-05" db="EMBL/GenBank/DDBJ databases">
        <title>Mycena genomes resolve the evolution of fungal bioluminescence.</title>
        <authorList>
            <person name="Tsai I.J."/>
        </authorList>
    </citation>
    <scope>NUCLEOTIDE SEQUENCE</scope>
    <source>
        <strain evidence="8">160909Yilan</strain>
    </source>
</reference>
<dbReference type="PRINTS" id="PR00420">
    <property type="entry name" value="RNGMNOXGNASE"/>
</dbReference>
<evidence type="ECO:0000256" key="2">
    <source>
        <dbReference type="ARBA" id="ARBA00022630"/>
    </source>
</evidence>
<keyword evidence="9" id="KW-1185">Reference proteome</keyword>
<comment type="caution">
    <text evidence="8">The sequence shown here is derived from an EMBL/GenBank/DDBJ whole genome shotgun (WGS) entry which is preliminary data.</text>
</comment>
<dbReference type="PANTHER" id="PTHR13789">
    <property type="entry name" value="MONOOXYGENASE"/>
    <property type="match status" value="1"/>
</dbReference>
<evidence type="ECO:0000256" key="6">
    <source>
        <dbReference type="SAM" id="Phobius"/>
    </source>
</evidence>
<dbReference type="SUPFAM" id="SSF51905">
    <property type="entry name" value="FAD/NAD(P)-binding domain"/>
    <property type="match status" value="1"/>
</dbReference>
<evidence type="ECO:0000256" key="4">
    <source>
        <dbReference type="ARBA" id="ARBA00023002"/>
    </source>
</evidence>
<dbReference type="InterPro" id="IPR050493">
    <property type="entry name" value="FAD-dep_Monooxygenase_BioMet"/>
</dbReference>
<accession>A0A8H6Z2B6</accession>
<dbReference type="EMBL" id="JACAZH010000004">
    <property type="protein sequence ID" value="KAF7371325.1"/>
    <property type="molecule type" value="Genomic_DNA"/>
</dbReference>
<protein>
    <submittedName>
        <fullName evidence="8">FAD-binding-3 domain-containing protein</fullName>
    </submittedName>
</protein>
<evidence type="ECO:0000259" key="7">
    <source>
        <dbReference type="Pfam" id="PF01494"/>
    </source>
</evidence>
<keyword evidence="6" id="KW-0472">Membrane</keyword>
<feature type="transmembrane region" description="Helical" evidence="6">
    <location>
        <begin position="6"/>
        <end position="24"/>
    </location>
</feature>
<dbReference type="InterPro" id="IPR002938">
    <property type="entry name" value="FAD-bd"/>
</dbReference>
<dbReference type="Proteomes" id="UP000623467">
    <property type="component" value="Unassembled WGS sequence"/>
</dbReference>
<evidence type="ECO:0000256" key="1">
    <source>
        <dbReference type="ARBA" id="ARBA00007992"/>
    </source>
</evidence>
<proteinExistence type="inferred from homology"/>
<dbReference type="GO" id="GO:0071949">
    <property type="term" value="F:FAD binding"/>
    <property type="evidence" value="ECO:0007669"/>
    <property type="project" value="InterPro"/>
</dbReference>
<gene>
    <name evidence="8" type="ORF">MSAN_00768600</name>
</gene>
<dbReference type="GO" id="GO:0004497">
    <property type="term" value="F:monooxygenase activity"/>
    <property type="evidence" value="ECO:0007669"/>
    <property type="project" value="UniProtKB-KW"/>
</dbReference>
<sequence>MTNSGLNFIIVGASVSGLASAIALKRAGHSVLVLEKELELGGIGSVPNGSGCAQICPNGCKILLDWGLEAEVNAKSATCSGFSLYKYTAGEASGPDQLGINRYDPVVLDEARGRYLQFAHRDLVRMLYDAAAVASSDKIESSSAARVSIVFGAEVVNVDCDACSVTLQSGDIHTAHAIIGADGTTGVVRRRLIEEEGASRQSDDGLGVALYHATVPKALVDEHDLTVFYHHLGMTAWLGPNRGLKTLVVGNEQDISMFLFTPDSCQDSTWTREAETKITEVLGPCDERIRKLVELAGSVACIQHEPPSKLESWVSKSGRVLVLGDAAHPFPPGASQAYGVALEDAAFIGKIFSHAKNPTRVPDFFRAFQEHREPRVSHLLDIEDEYRYYILMPDGETQVERDAAFRARHAIGQNVFDGDLEHMMEDVRIMFGYNATDDADEWWMTWGRYLDAAELPPQQDAVRLTISESTTQGDQEDWL</sequence>
<keyword evidence="2" id="KW-0285">Flavoprotein</keyword>
<dbReference type="Pfam" id="PF01494">
    <property type="entry name" value="FAD_binding_3"/>
    <property type="match status" value="1"/>
</dbReference>
<evidence type="ECO:0000256" key="3">
    <source>
        <dbReference type="ARBA" id="ARBA00022827"/>
    </source>
</evidence>
<evidence type="ECO:0000256" key="5">
    <source>
        <dbReference type="ARBA" id="ARBA00023033"/>
    </source>
</evidence>